<dbReference type="Pfam" id="PF00722">
    <property type="entry name" value="Glyco_hydro_16"/>
    <property type="match status" value="1"/>
</dbReference>
<dbReference type="GO" id="GO:0004553">
    <property type="term" value="F:hydrolase activity, hydrolyzing O-glycosyl compounds"/>
    <property type="evidence" value="ECO:0007669"/>
    <property type="project" value="InterPro"/>
</dbReference>
<dbReference type="SUPFAM" id="SSF49899">
    <property type="entry name" value="Concanavalin A-like lectins/glucanases"/>
    <property type="match status" value="1"/>
</dbReference>
<dbReference type="PANTHER" id="PTHR10963">
    <property type="entry name" value="GLYCOSYL HYDROLASE-RELATED"/>
    <property type="match status" value="1"/>
</dbReference>
<accession>A0A4Y9IRP4</accession>
<dbReference type="Proteomes" id="UP000298285">
    <property type="component" value="Unassembled WGS sequence"/>
</dbReference>
<organism evidence="3 4">
    <name type="scientific">Dysgonomonas mossii</name>
    <dbReference type="NCBI Taxonomy" id="163665"/>
    <lineage>
        <taxon>Bacteria</taxon>
        <taxon>Pseudomonadati</taxon>
        <taxon>Bacteroidota</taxon>
        <taxon>Bacteroidia</taxon>
        <taxon>Bacteroidales</taxon>
        <taxon>Dysgonomonadaceae</taxon>
        <taxon>Dysgonomonas</taxon>
    </lineage>
</organism>
<comment type="similarity">
    <text evidence="1">Belongs to the glycosyl hydrolase 16 family.</text>
</comment>
<dbReference type="Gene3D" id="2.60.120.200">
    <property type="match status" value="1"/>
</dbReference>
<dbReference type="CDD" id="cd08023">
    <property type="entry name" value="GH16_laminarinase_like"/>
    <property type="match status" value="1"/>
</dbReference>
<dbReference type="InterPro" id="IPR013320">
    <property type="entry name" value="ConA-like_dom_sf"/>
</dbReference>
<comment type="caution">
    <text evidence="3">The sequence shown here is derived from an EMBL/GenBank/DDBJ whole genome shotgun (WGS) entry which is preliminary data.</text>
</comment>
<evidence type="ECO:0000313" key="3">
    <source>
        <dbReference type="EMBL" id="TFU91270.1"/>
    </source>
</evidence>
<dbReference type="InterPro" id="IPR000757">
    <property type="entry name" value="Beta-glucanase-like"/>
</dbReference>
<evidence type="ECO:0000313" key="4">
    <source>
        <dbReference type="Proteomes" id="UP000298285"/>
    </source>
</evidence>
<dbReference type="AlphaFoldDB" id="A0A4Y9IRP4"/>
<sequence length="269" mass="30834">MNHYIQKGIILIALILFILPKSLSSQNGDWELVWSDEFEYTGLPDSTKWSFDTHGNSYGWGNNELQWYTDRNINNARVCNGVLRITALKEESNGKQYTSARLRTKGKGDWLYGKVEVSAKLPTGRGTWPAIWMLPTESKYGGWPRCGEIDIMEHVGFSPDSVFSTVHTETYNHTKGTQVGKSIHTPLVTDRFHVYTMEWNEHQIRSYIDGIHYFTFDKQAGIDAWPFDQPFHLLLNLAIGGGLGGIKGVDDTLFPHYFDIDYVRIYQKE</sequence>
<keyword evidence="3" id="KW-0378">Hydrolase</keyword>
<reference evidence="3 4" key="1">
    <citation type="submission" date="2019-03" db="EMBL/GenBank/DDBJ databases">
        <title>Diversity of the mouse oral microbiome.</title>
        <authorList>
            <person name="Joseph S."/>
            <person name="Aduse-Opoku J."/>
            <person name="Curtis M."/>
            <person name="Wade W."/>
            <person name="Hashim A."/>
        </authorList>
    </citation>
    <scope>NUCLEOTIDE SEQUENCE [LARGE SCALE GENOMIC DNA]</scope>
    <source>
        <strain evidence="3 4">P11</strain>
    </source>
</reference>
<dbReference type="GO" id="GO:0005975">
    <property type="term" value="P:carbohydrate metabolic process"/>
    <property type="evidence" value="ECO:0007669"/>
    <property type="project" value="InterPro"/>
</dbReference>
<evidence type="ECO:0000259" key="2">
    <source>
        <dbReference type="PROSITE" id="PS51762"/>
    </source>
</evidence>
<dbReference type="PANTHER" id="PTHR10963:SF55">
    <property type="entry name" value="GLYCOSIDE HYDROLASE FAMILY 16 PROTEIN"/>
    <property type="match status" value="1"/>
</dbReference>
<dbReference type="PROSITE" id="PS51762">
    <property type="entry name" value="GH16_2"/>
    <property type="match status" value="1"/>
</dbReference>
<dbReference type="RefSeq" id="WP_135104285.1">
    <property type="nucleotide sequence ID" value="NZ_JADGKW010000001.1"/>
</dbReference>
<feature type="domain" description="GH16" evidence="2">
    <location>
        <begin position="36"/>
        <end position="269"/>
    </location>
</feature>
<dbReference type="EMBL" id="SPPK01000001">
    <property type="protein sequence ID" value="TFU91270.1"/>
    <property type="molecule type" value="Genomic_DNA"/>
</dbReference>
<name>A0A4Y9IRP4_9BACT</name>
<evidence type="ECO:0000256" key="1">
    <source>
        <dbReference type="ARBA" id="ARBA00006865"/>
    </source>
</evidence>
<protein>
    <submittedName>
        <fullName evidence="3">Glycoside hydrolase family 16 protein</fullName>
    </submittedName>
</protein>
<gene>
    <name evidence="3" type="ORF">E4T88_04610</name>
</gene>
<dbReference type="InterPro" id="IPR050546">
    <property type="entry name" value="Glycosyl_Hydrlase_16"/>
</dbReference>
<dbReference type="OrthoDB" id="9809583at2"/>
<proteinExistence type="inferred from homology"/>